<dbReference type="AlphaFoldDB" id="A0A510IIN0"/>
<gene>
    <name evidence="1" type="ORF">VroAM7_49590</name>
</gene>
<dbReference type="EMBL" id="AP019800">
    <property type="protein sequence ID" value="BBL92306.1"/>
    <property type="molecule type" value="Genomic_DNA"/>
</dbReference>
<proteinExistence type="predicted"/>
<keyword evidence="1" id="KW-0614">Plasmid</keyword>
<sequence>MKYIRKNRAFEILQIINEKDSMRLAEQYLFLGQLLGIAEFLQDEDLKSDINEAQIFIEKFLD</sequence>
<reference evidence="2" key="1">
    <citation type="submission" date="2019-07" db="EMBL/GenBank/DDBJ databases">
        <title>Complete Genome Sequences of Vibrion rotiferianus strain AM7.</title>
        <authorList>
            <person name="Miyazaki K."/>
            <person name="Wiseschart A."/>
            <person name="Pootanakit K."/>
            <person name="Ishimori K."/>
            <person name="Kitahara K."/>
        </authorList>
    </citation>
    <scope>NUCLEOTIDE SEQUENCE [LARGE SCALE GENOMIC DNA]</scope>
    <source>
        <strain evidence="2">AM7</strain>
        <plasmid evidence="2">pam7 dna</plasmid>
    </source>
</reference>
<accession>A0A510IIN0</accession>
<dbReference type="Proteomes" id="UP000315115">
    <property type="component" value="Plasmid pAM7"/>
</dbReference>
<protein>
    <submittedName>
        <fullName evidence="1">Uncharacterized protein</fullName>
    </submittedName>
</protein>
<name>A0A510IIN0_9VIBR</name>
<evidence type="ECO:0000313" key="2">
    <source>
        <dbReference type="Proteomes" id="UP000315115"/>
    </source>
</evidence>
<geneLocation type="plasmid" evidence="2">
    <name>pam7 dna</name>
</geneLocation>
<organism evidence="1 2">
    <name type="scientific">Vibrio rotiferianus</name>
    <dbReference type="NCBI Taxonomy" id="190895"/>
    <lineage>
        <taxon>Bacteria</taxon>
        <taxon>Pseudomonadati</taxon>
        <taxon>Pseudomonadota</taxon>
        <taxon>Gammaproteobacteria</taxon>
        <taxon>Vibrionales</taxon>
        <taxon>Vibrionaceae</taxon>
        <taxon>Vibrio</taxon>
    </lineage>
</organism>
<evidence type="ECO:0000313" key="1">
    <source>
        <dbReference type="EMBL" id="BBL92306.1"/>
    </source>
</evidence>